<gene>
    <name evidence="1" type="primary">upp</name>
    <name evidence="1" type="ORF">K4L44_12075</name>
</gene>
<keyword evidence="2" id="KW-1185">Reference proteome</keyword>
<keyword evidence="1" id="KW-0808">Transferase</keyword>
<dbReference type="EMBL" id="CP081303">
    <property type="protein sequence ID" value="QZE13323.1"/>
    <property type="molecule type" value="Genomic_DNA"/>
</dbReference>
<evidence type="ECO:0000313" key="1">
    <source>
        <dbReference type="EMBL" id="QZE13323.1"/>
    </source>
</evidence>
<name>A0AC61NCS6_9BACT</name>
<dbReference type="EC" id="2.4.2.9" evidence="1"/>
<reference evidence="1" key="1">
    <citation type="submission" date="2021-08" db="EMBL/GenBank/DDBJ databases">
        <title>Novel anaerobic bacterium isolated from sea squirt in East Sea, Republic of Korea.</title>
        <authorList>
            <person name="Nguyen T.H."/>
            <person name="Li Z."/>
            <person name="Lee Y.-J."/>
            <person name="Ko J."/>
            <person name="Kim S.-G."/>
        </authorList>
    </citation>
    <scope>NUCLEOTIDE SEQUENCE</scope>
    <source>
        <strain evidence="1">KCTC 25031</strain>
    </source>
</reference>
<protein>
    <submittedName>
        <fullName evidence="1">Uracil phosphoribosyltransferase</fullName>
        <ecNumber evidence="1">2.4.2.9</ecNumber>
    </submittedName>
</protein>
<organism evidence="1 2">
    <name type="scientific">Halosquirtibacter laminarini</name>
    <dbReference type="NCBI Taxonomy" id="3374600"/>
    <lineage>
        <taxon>Bacteria</taxon>
        <taxon>Pseudomonadati</taxon>
        <taxon>Bacteroidota</taxon>
        <taxon>Bacteroidia</taxon>
        <taxon>Marinilabiliales</taxon>
        <taxon>Prolixibacteraceae</taxon>
        <taxon>Halosquirtibacter</taxon>
    </lineage>
</organism>
<evidence type="ECO:0000313" key="2">
    <source>
        <dbReference type="Proteomes" id="UP000826212"/>
    </source>
</evidence>
<proteinExistence type="predicted"/>
<accession>A0AC61NCS6</accession>
<dbReference type="Proteomes" id="UP000826212">
    <property type="component" value="Chromosome"/>
</dbReference>
<keyword evidence="1" id="KW-0328">Glycosyltransferase</keyword>
<sequence>MVHIIGENNSLFNNYIAEIRDVEIQKDPMRFRRNLERVGEIMAYEISKHLEFKDTSVQTPLGVAPVSVVENNIVLATILRAGLPLHQGLLNSFDRAENCFISAYRKHNEGEDICIEFEYIASPSLDDKIVILSDPILATGSSMEVGFKALLEKGTPKHVHIVSVIGSEPGVEYVKKHLGEENVTLWVGAVDKELNSKSYIVPGLGDAGDLAFGSKIDSK</sequence>